<dbReference type="InterPro" id="IPR008554">
    <property type="entry name" value="Glutaredoxin-like"/>
</dbReference>
<evidence type="ECO:0000313" key="3">
    <source>
        <dbReference type="Proteomes" id="UP001187682"/>
    </source>
</evidence>
<name>A0AAE8SQL4_9PEZI</name>
<dbReference type="SUPFAM" id="SSF52833">
    <property type="entry name" value="Thioredoxin-like"/>
    <property type="match status" value="1"/>
</dbReference>
<comment type="caution">
    <text evidence="2">The sequence shown here is derived from an EMBL/GenBank/DDBJ whole genome shotgun (WGS) entry which is preliminary data.</text>
</comment>
<dbReference type="AlphaFoldDB" id="A0AAE8SQL4"/>
<keyword evidence="3" id="KW-1185">Reference proteome</keyword>
<dbReference type="PANTHER" id="PTHR33558:SF1">
    <property type="entry name" value="GLUTAREDOXIN-LIKE PROTEIN C5ORF63 HOMOLOG"/>
    <property type="match status" value="1"/>
</dbReference>
<gene>
    <name evidence="2" type="ORF">DNG_00258</name>
</gene>
<sequence length="109" mass="12069">MRLTGPLRQAARVTLFTRPNCGLCDSAKTVLSGLRARRPFPYREVDISGPGPEAKGWKDLYDFDVPVIHVSKSSAPEEVPGAASRAVKLMHRFTEDEVEAKMKAVEELD</sequence>
<dbReference type="PANTHER" id="PTHR33558">
    <property type="entry name" value="GLUTAREDOXIN-LIKE PROTEIN C5ORF63 HOMOLOG"/>
    <property type="match status" value="1"/>
</dbReference>
<dbReference type="Proteomes" id="UP001187682">
    <property type="component" value="Unassembled WGS sequence"/>
</dbReference>
<protein>
    <recommendedName>
        <fullName evidence="1">Glutaredoxin-like protein</fullName>
    </recommendedName>
</protein>
<keyword evidence="1" id="KW-0249">Electron transport</keyword>
<dbReference type="InterPro" id="IPR052565">
    <property type="entry name" value="Glutaredoxin-like_YDR286C"/>
</dbReference>
<evidence type="ECO:0000313" key="2">
    <source>
        <dbReference type="EMBL" id="SPN96738.1"/>
    </source>
</evidence>
<evidence type="ECO:0000256" key="1">
    <source>
        <dbReference type="RuleBase" id="RU363082"/>
    </source>
</evidence>
<keyword evidence="1" id="KW-0813">Transport</keyword>
<dbReference type="Gene3D" id="3.40.30.10">
    <property type="entry name" value="Glutaredoxin"/>
    <property type="match status" value="1"/>
</dbReference>
<dbReference type="Pfam" id="PF05768">
    <property type="entry name" value="Glrx-like"/>
    <property type="match status" value="1"/>
</dbReference>
<dbReference type="EMBL" id="ONZQ02000001">
    <property type="protein sequence ID" value="SPN96738.1"/>
    <property type="molecule type" value="Genomic_DNA"/>
</dbReference>
<dbReference type="PROSITE" id="PS51354">
    <property type="entry name" value="GLUTAREDOXIN_2"/>
    <property type="match status" value="1"/>
</dbReference>
<proteinExistence type="inferred from homology"/>
<reference evidence="2" key="1">
    <citation type="submission" date="2018-03" db="EMBL/GenBank/DDBJ databases">
        <authorList>
            <person name="Guldener U."/>
        </authorList>
    </citation>
    <scope>NUCLEOTIDE SEQUENCE</scope>
</reference>
<comment type="similarity">
    <text evidence="1">Belongs to the glutaredoxin family.</text>
</comment>
<accession>A0AAE8SQL4</accession>
<dbReference type="InterPro" id="IPR036249">
    <property type="entry name" value="Thioredoxin-like_sf"/>
</dbReference>
<organism evidence="2 3">
    <name type="scientific">Cephalotrichum gorgonifer</name>
    <dbReference type="NCBI Taxonomy" id="2041049"/>
    <lineage>
        <taxon>Eukaryota</taxon>
        <taxon>Fungi</taxon>
        <taxon>Dikarya</taxon>
        <taxon>Ascomycota</taxon>
        <taxon>Pezizomycotina</taxon>
        <taxon>Sordariomycetes</taxon>
        <taxon>Hypocreomycetidae</taxon>
        <taxon>Microascales</taxon>
        <taxon>Microascaceae</taxon>
        <taxon>Cephalotrichum</taxon>
    </lineage>
</organism>